<comment type="caution">
    <text evidence="1">The sequence shown here is derived from an EMBL/GenBank/DDBJ whole genome shotgun (WGS) entry which is preliminary data.</text>
</comment>
<reference evidence="1 2" key="1">
    <citation type="submission" date="2024-03" db="EMBL/GenBank/DDBJ databases">
        <title>Human intestinal bacterial collection.</title>
        <authorList>
            <person name="Pauvert C."/>
            <person name="Hitch T.C.A."/>
            <person name="Clavel T."/>
        </authorList>
    </citation>
    <scope>NUCLEOTIDE SEQUENCE [LARGE SCALE GENOMIC DNA]</scope>
    <source>
        <strain evidence="1 2">CLA-AA-H78B</strain>
    </source>
</reference>
<proteinExistence type="predicted"/>
<gene>
    <name evidence="1" type="ORF">WMO62_08365</name>
</gene>
<protein>
    <submittedName>
        <fullName evidence="1">FeoB-associated Cys-rich membrane protein</fullName>
    </submittedName>
</protein>
<name>A0ABV1I0Y3_9FIRM</name>
<organism evidence="1 2">
    <name type="scientific">Hominiventricola aquisgranensis</name>
    <dbReference type="NCBI Taxonomy" id="3133164"/>
    <lineage>
        <taxon>Bacteria</taxon>
        <taxon>Bacillati</taxon>
        <taxon>Bacillota</taxon>
        <taxon>Clostridia</taxon>
        <taxon>Lachnospirales</taxon>
        <taxon>Lachnospiraceae</taxon>
        <taxon>Hominiventricola</taxon>
    </lineage>
</organism>
<dbReference type="Pfam" id="PF12669">
    <property type="entry name" value="FeoB_associated"/>
    <property type="match status" value="1"/>
</dbReference>
<evidence type="ECO:0000313" key="2">
    <source>
        <dbReference type="Proteomes" id="UP001470288"/>
    </source>
</evidence>
<dbReference type="RefSeq" id="WP_117498917.1">
    <property type="nucleotide sequence ID" value="NZ_JBBMFC010000013.1"/>
</dbReference>
<dbReference type="EMBL" id="JBBMFC010000013">
    <property type="protein sequence ID" value="MEQ2578852.1"/>
    <property type="molecule type" value="Genomic_DNA"/>
</dbReference>
<evidence type="ECO:0000313" key="1">
    <source>
        <dbReference type="EMBL" id="MEQ2578852.1"/>
    </source>
</evidence>
<dbReference type="Proteomes" id="UP001470288">
    <property type="component" value="Unassembled WGS sequence"/>
</dbReference>
<sequence length="48" mass="4757">MGTLVVGLVVLAIVVAAARSIWKDKKNGKSCGSCGGGCGGCSKCKTKN</sequence>
<keyword evidence="2" id="KW-1185">Reference proteome</keyword>
<accession>A0ABV1I0Y3</accession>